<evidence type="ECO:0000313" key="1">
    <source>
        <dbReference type="EMBL" id="EPS69312.1"/>
    </source>
</evidence>
<keyword evidence="2" id="KW-1185">Reference proteome</keyword>
<name>S8E9Y3_9LAMI</name>
<sequence>AGLLKALQALNQATWRDSFLGLWTSLLRLVQMEINSSEGPVPRMDTCLCLLLSIATLTVVKIVEEEETVVSSEADVKSRHRKNTESVVSRRAELVSSLKCLGNFQGLLTRPPPVCSLANQAYAKAVLFLNKNAGSAFLDGISSNDLPLNFSGNLWHLIVEACIARDILDTSAYLWPGYVSKDLGKHIPRNVSIQVPSWSSLMSGSPLTPQLVSVLVSTPANSLAEIERMYEIAVSGTDDEKISAAMILCGASLSRGWNI</sequence>
<organism evidence="1 2">
    <name type="scientific">Genlisea aurea</name>
    <dbReference type="NCBI Taxonomy" id="192259"/>
    <lineage>
        <taxon>Eukaryota</taxon>
        <taxon>Viridiplantae</taxon>
        <taxon>Streptophyta</taxon>
        <taxon>Embryophyta</taxon>
        <taxon>Tracheophyta</taxon>
        <taxon>Spermatophyta</taxon>
        <taxon>Magnoliopsida</taxon>
        <taxon>eudicotyledons</taxon>
        <taxon>Gunneridae</taxon>
        <taxon>Pentapetalae</taxon>
        <taxon>asterids</taxon>
        <taxon>lamiids</taxon>
        <taxon>Lamiales</taxon>
        <taxon>Lentibulariaceae</taxon>
        <taxon>Genlisea</taxon>
    </lineage>
</organism>
<dbReference type="InterPro" id="IPR039638">
    <property type="entry name" value="MED33A/B"/>
</dbReference>
<dbReference type="EMBL" id="AUSU01002182">
    <property type="protein sequence ID" value="EPS69312.1"/>
    <property type="molecule type" value="Genomic_DNA"/>
</dbReference>
<dbReference type="GO" id="GO:0016592">
    <property type="term" value="C:mediator complex"/>
    <property type="evidence" value="ECO:0007669"/>
    <property type="project" value="InterPro"/>
</dbReference>
<feature type="non-terminal residue" evidence="1">
    <location>
        <position position="259"/>
    </location>
</feature>
<proteinExistence type="predicted"/>
<reference evidence="1 2" key="1">
    <citation type="journal article" date="2013" name="BMC Genomics">
        <title>The miniature genome of a carnivorous plant Genlisea aurea contains a low number of genes and short non-coding sequences.</title>
        <authorList>
            <person name="Leushkin E.V."/>
            <person name="Sutormin R.A."/>
            <person name="Nabieva E.R."/>
            <person name="Penin A.A."/>
            <person name="Kondrashov A.S."/>
            <person name="Logacheva M.D."/>
        </authorList>
    </citation>
    <scope>NUCLEOTIDE SEQUENCE [LARGE SCALE GENOMIC DNA]</scope>
</reference>
<dbReference type="OrthoDB" id="1420734at2759"/>
<accession>S8E9Y3</accession>
<feature type="non-terminal residue" evidence="1">
    <location>
        <position position="1"/>
    </location>
</feature>
<dbReference type="Proteomes" id="UP000015453">
    <property type="component" value="Unassembled WGS sequence"/>
</dbReference>
<gene>
    <name evidence="1" type="ORF">M569_05454</name>
</gene>
<protein>
    <submittedName>
        <fullName evidence="1">Uncharacterized protein</fullName>
    </submittedName>
</protein>
<dbReference type="GO" id="GO:2000762">
    <property type="term" value="P:regulation of phenylpropanoid metabolic process"/>
    <property type="evidence" value="ECO:0007669"/>
    <property type="project" value="InterPro"/>
</dbReference>
<dbReference type="PANTHER" id="PTHR33739">
    <property type="entry name" value="OS07G0681500 PROTEIN"/>
    <property type="match status" value="1"/>
</dbReference>
<dbReference type="AlphaFoldDB" id="S8E9Y3"/>
<evidence type="ECO:0000313" key="2">
    <source>
        <dbReference type="Proteomes" id="UP000015453"/>
    </source>
</evidence>
<dbReference type="PANTHER" id="PTHR33739:SF7">
    <property type="entry name" value="MEDIATOR OF RNA POLYMERASE II TRANSCRIPTION SUBUNIT 33B"/>
    <property type="match status" value="1"/>
</dbReference>
<comment type="caution">
    <text evidence="1">The sequence shown here is derived from an EMBL/GenBank/DDBJ whole genome shotgun (WGS) entry which is preliminary data.</text>
</comment>